<dbReference type="EMBL" id="LUGG01000002">
    <property type="protein sequence ID" value="OBZ78356.1"/>
    <property type="molecule type" value="Genomic_DNA"/>
</dbReference>
<organism evidence="2 3">
    <name type="scientific">Grifola frondosa</name>
    <name type="common">Maitake</name>
    <name type="synonym">Polyporus frondosus</name>
    <dbReference type="NCBI Taxonomy" id="5627"/>
    <lineage>
        <taxon>Eukaryota</taxon>
        <taxon>Fungi</taxon>
        <taxon>Dikarya</taxon>
        <taxon>Basidiomycota</taxon>
        <taxon>Agaricomycotina</taxon>
        <taxon>Agaricomycetes</taxon>
        <taxon>Polyporales</taxon>
        <taxon>Grifolaceae</taxon>
        <taxon>Grifola</taxon>
    </lineage>
</organism>
<protein>
    <submittedName>
        <fullName evidence="2">Uncharacterized protein</fullName>
    </submittedName>
</protein>
<proteinExistence type="predicted"/>
<evidence type="ECO:0000313" key="3">
    <source>
        <dbReference type="Proteomes" id="UP000092993"/>
    </source>
</evidence>
<dbReference type="AlphaFoldDB" id="A0A1C7MPL8"/>
<gene>
    <name evidence="2" type="ORF">A0H81_02637</name>
</gene>
<reference evidence="2 3" key="1">
    <citation type="submission" date="2016-03" db="EMBL/GenBank/DDBJ databases">
        <title>Whole genome sequencing of Grifola frondosa 9006-11.</title>
        <authorList>
            <person name="Min B."/>
            <person name="Park H."/>
            <person name="Kim J.-G."/>
            <person name="Cho H."/>
            <person name="Oh Y.-L."/>
            <person name="Kong W.-S."/>
            <person name="Choi I.-G."/>
        </authorList>
    </citation>
    <scope>NUCLEOTIDE SEQUENCE [LARGE SCALE GENOMIC DNA]</scope>
    <source>
        <strain evidence="2 3">9006-11</strain>
    </source>
</reference>
<comment type="caution">
    <text evidence="2">The sequence shown here is derived from an EMBL/GenBank/DDBJ whole genome shotgun (WGS) entry which is preliminary data.</text>
</comment>
<keyword evidence="3" id="KW-1185">Reference proteome</keyword>
<feature type="compositionally biased region" description="Basic residues" evidence="1">
    <location>
        <begin position="137"/>
        <end position="155"/>
    </location>
</feature>
<accession>A0A1C7MPL8</accession>
<dbReference type="Proteomes" id="UP000092993">
    <property type="component" value="Unassembled WGS sequence"/>
</dbReference>
<evidence type="ECO:0000256" key="1">
    <source>
        <dbReference type="SAM" id="MobiDB-lite"/>
    </source>
</evidence>
<evidence type="ECO:0000313" key="2">
    <source>
        <dbReference type="EMBL" id="OBZ78356.1"/>
    </source>
</evidence>
<name>A0A1C7MPL8_GRIFR</name>
<feature type="region of interest" description="Disordered" evidence="1">
    <location>
        <begin position="126"/>
        <end position="167"/>
    </location>
</feature>
<sequence length="203" mass="22386">MSDAWYDVSPAFLSSVISFSANFSYILRALQPSAPSVPHSRAHLITLLRHGPPGVKCPYIHSGPSQPPRVRTSSASHRPVLLRPASALLAHLIPLTHALTHATTNILPHRRSIRITPLPSTSPFAATPSLPRFPLSHPRRRPIPRSHPRTKHRGTTIHPHPIPIAHQNPASTHQFQFLVRDHDRPSPIFQIPIGLPSAPHALT</sequence>